<proteinExistence type="predicted"/>
<dbReference type="PROSITE" id="PS00972">
    <property type="entry name" value="USP_1"/>
    <property type="match status" value="1"/>
</dbReference>
<dbReference type="InterPro" id="IPR018200">
    <property type="entry name" value="USP_CS"/>
</dbReference>
<sequence length="134" mass="14444">MRRASPILMLALCACAQSVPPSDSGYRQPAAPNETYRAVVLQADYAQVRDGLELVGASCWLDAELQAANMLVDRRTGDVSFFTDDAKILTADIVPIRVNVIEVRLIGEAIAEPGRYERMKSSLTRTVASGAAAC</sequence>
<keyword evidence="2" id="KW-1185">Reference proteome</keyword>
<dbReference type="AlphaFoldDB" id="A0A8J7SDN1"/>
<dbReference type="RefSeq" id="WP_200608686.1">
    <property type="nucleotide sequence ID" value="NZ_JAEHHL010000002.1"/>
</dbReference>
<evidence type="ECO:0000313" key="2">
    <source>
        <dbReference type="Proteomes" id="UP000655420"/>
    </source>
</evidence>
<gene>
    <name evidence="1" type="ORF">H0I76_07050</name>
</gene>
<name>A0A8J7SDN1_9RHOB</name>
<protein>
    <recommendedName>
        <fullName evidence="3">Lipoprotein</fullName>
    </recommendedName>
</protein>
<reference evidence="1" key="1">
    <citation type="submission" date="2020-12" db="EMBL/GenBank/DDBJ databases">
        <title>Bacterial taxonomy.</title>
        <authorList>
            <person name="Pan X."/>
        </authorList>
    </citation>
    <scope>NUCLEOTIDE SEQUENCE</scope>
    <source>
        <strain evidence="1">M0105</strain>
    </source>
</reference>
<accession>A0A8J7SDN1</accession>
<dbReference type="Proteomes" id="UP000655420">
    <property type="component" value="Unassembled WGS sequence"/>
</dbReference>
<evidence type="ECO:0008006" key="3">
    <source>
        <dbReference type="Google" id="ProtNLM"/>
    </source>
</evidence>
<dbReference type="GO" id="GO:0004843">
    <property type="term" value="F:cysteine-type deubiquitinase activity"/>
    <property type="evidence" value="ECO:0007669"/>
    <property type="project" value="InterPro"/>
</dbReference>
<evidence type="ECO:0000313" key="1">
    <source>
        <dbReference type="EMBL" id="MBK0398941.1"/>
    </source>
</evidence>
<dbReference type="PROSITE" id="PS51257">
    <property type="entry name" value="PROKAR_LIPOPROTEIN"/>
    <property type="match status" value="1"/>
</dbReference>
<comment type="caution">
    <text evidence="1">The sequence shown here is derived from an EMBL/GenBank/DDBJ whole genome shotgun (WGS) entry which is preliminary data.</text>
</comment>
<dbReference type="EMBL" id="JAEHHL010000002">
    <property type="protein sequence ID" value="MBK0398941.1"/>
    <property type="molecule type" value="Genomic_DNA"/>
</dbReference>
<organism evidence="1 2">
    <name type="scientific">Thermohalobaculum xanthum</name>
    <dbReference type="NCBI Taxonomy" id="2753746"/>
    <lineage>
        <taxon>Bacteria</taxon>
        <taxon>Pseudomonadati</taxon>
        <taxon>Pseudomonadota</taxon>
        <taxon>Alphaproteobacteria</taxon>
        <taxon>Rhodobacterales</taxon>
        <taxon>Paracoccaceae</taxon>
        <taxon>Thermohalobaculum</taxon>
    </lineage>
</organism>